<name>A0A448SHB9_SERFO</name>
<dbReference type="Gene3D" id="3.30.450.20">
    <property type="entry name" value="PAS domain"/>
    <property type="match status" value="2"/>
</dbReference>
<keyword evidence="1" id="KW-0807">Transducer</keyword>
<evidence type="ECO:0000256" key="1">
    <source>
        <dbReference type="PROSITE-ProRule" id="PRU00284"/>
    </source>
</evidence>
<dbReference type="EMBL" id="LR134492">
    <property type="protein sequence ID" value="VEI67107.1"/>
    <property type="molecule type" value="Genomic_DNA"/>
</dbReference>
<feature type="domain" description="PAC" evidence="4">
    <location>
        <begin position="206"/>
        <end position="258"/>
    </location>
</feature>
<gene>
    <name evidence="5" type="primary">bdlA</name>
    <name evidence="5" type="ORF">NCTC13193_01858</name>
</gene>
<dbReference type="Gene3D" id="1.10.287.950">
    <property type="entry name" value="Methyl-accepting chemotaxis protein"/>
    <property type="match status" value="1"/>
</dbReference>
<dbReference type="SUPFAM" id="SSF58104">
    <property type="entry name" value="Methyl-accepting chemotaxis protein (MCP) signaling domain"/>
    <property type="match status" value="1"/>
</dbReference>
<evidence type="ECO:0000259" key="4">
    <source>
        <dbReference type="PROSITE" id="PS50113"/>
    </source>
</evidence>
<sequence length="434" mass="48445">MFLNLRQSNSPWHAELAAIEDAVAMIVFKPDGTVLRANDLFLQTMGFERQEVIGQHHRIFCDQSYVASPAYQRHWQRLNRGEAITDNIRRIRKDGEVVWLQGTYTPVLNKHGEVVQIIKIASEVTSRITQAQEHQSLLTALNRSMAMITFSPTGIILDANDNMLDLMGYRLEEARGQAHSMLCTPEFADSDEYHQHWQWLAQGEFLTGRFERINRRGERVWLEASYNPIIDNEGRVLKVVKIAQDITRQTFQQQHEEEMVRNVHHLSMGTDKTAAQGAIIVQQAVQGMQQVEMAARQTSDVVSDLGRCSQQIGNMVEAIRKIAAQTNLLAINASIEAAHAGEHGRGFSVVANEVRTLAEQSRKAASEIEQVTKTIQQGVTAAINKMVTCVEQAGGGVALAKDAGEVINQVNVGMQDVVKLMQAFTSVKQGDVIH</sequence>
<dbReference type="Proteomes" id="UP000270487">
    <property type="component" value="Chromosome"/>
</dbReference>
<dbReference type="PANTHER" id="PTHR24422">
    <property type="entry name" value="CHEMOTAXIS PROTEIN METHYLTRANSFERASE"/>
    <property type="match status" value="1"/>
</dbReference>
<organism evidence="5 6">
    <name type="scientific">Serratia fonticola</name>
    <dbReference type="NCBI Taxonomy" id="47917"/>
    <lineage>
        <taxon>Bacteria</taxon>
        <taxon>Pseudomonadati</taxon>
        <taxon>Pseudomonadota</taxon>
        <taxon>Gammaproteobacteria</taxon>
        <taxon>Enterobacterales</taxon>
        <taxon>Yersiniaceae</taxon>
        <taxon>Serratia</taxon>
    </lineage>
</organism>
<dbReference type="InterPro" id="IPR000014">
    <property type="entry name" value="PAS"/>
</dbReference>
<dbReference type="Pfam" id="PF00015">
    <property type="entry name" value="MCPsignal"/>
    <property type="match status" value="1"/>
</dbReference>
<evidence type="ECO:0000313" key="5">
    <source>
        <dbReference type="EMBL" id="VEI67107.1"/>
    </source>
</evidence>
<dbReference type="InterPro" id="IPR035965">
    <property type="entry name" value="PAS-like_dom_sf"/>
</dbReference>
<accession>A0A448SHB9</accession>
<dbReference type="CDD" id="cd00130">
    <property type="entry name" value="PAS"/>
    <property type="match status" value="2"/>
</dbReference>
<proteinExistence type="predicted"/>
<dbReference type="GO" id="GO:0006935">
    <property type="term" value="P:chemotaxis"/>
    <property type="evidence" value="ECO:0007669"/>
    <property type="project" value="UniProtKB-ARBA"/>
</dbReference>
<feature type="domain" description="PAC" evidence="4">
    <location>
        <begin position="84"/>
        <end position="136"/>
    </location>
</feature>
<dbReference type="PANTHER" id="PTHR24422:SF10">
    <property type="entry name" value="CHEMOTAXIS PROTEIN METHYLTRANSFERASE 2"/>
    <property type="match status" value="1"/>
</dbReference>
<evidence type="ECO:0000259" key="3">
    <source>
        <dbReference type="PROSITE" id="PS50112"/>
    </source>
</evidence>
<dbReference type="SMART" id="SM00086">
    <property type="entry name" value="PAC"/>
    <property type="match status" value="2"/>
</dbReference>
<dbReference type="PROSITE" id="PS50113">
    <property type="entry name" value="PAC"/>
    <property type="match status" value="2"/>
</dbReference>
<dbReference type="SMART" id="SM00091">
    <property type="entry name" value="PAS"/>
    <property type="match status" value="2"/>
</dbReference>
<dbReference type="InterPro" id="IPR001610">
    <property type="entry name" value="PAC"/>
</dbReference>
<dbReference type="InterPro" id="IPR050903">
    <property type="entry name" value="Bact_Chemotaxis_MeTrfase"/>
</dbReference>
<evidence type="ECO:0000313" key="6">
    <source>
        <dbReference type="Proteomes" id="UP000270487"/>
    </source>
</evidence>
<dbReference type="InterPro" id="IPR000700">
    <property type="entry name" value="PAS-assoc_C"/>
</dbReference>
<dbReference type="InterPro" id="IPR013655">
    <property type="entry name" value="PAS_fold_3"/>
</dbReference>
<protein>
    <submittedName>
        <fullName evidence="5">Chemotaxis regulator BdlA</fullName>
    </submittedName>
</protein>
<dbReference type="NCBIfam" id="TIGR00229">
    <property type="entry name" value="sensory_box"/>
    <property type="match status" value="2"/>
</dbReference>
<dbReference type="GO" id="GO:0016020">
    <property type="term" value="C:membrane"/>
    <property type="evidence" value="ECO:0007669"/>
    <property type="project" value="InterPro"/>
</dbReference>
<dbReference type="SMART" id="SM00283">
    <property type="entry name" value="MA"/>
    <property type="match status" value="1"/>
</dbReference>
<dbReference type="PROSITE" id="PS50112">
    <property type="entry name" value="PAS"/>
    <property type="match status" value="1"/>
</dbReference>
<reference evidence="5 6" key="1">
    <citation type="submission" date="2018-12" db="EMBL/GenBank/DDBJ databases">
        <authorList>
            <consortium name="Pathogen Informatics"/>
        </authorList>
    </citation>
    <scope>NUCLEOTIDE SEQUENCE [LARGE SCALE GENOMIC DNA]</scope>
    <source>
        <strain evidence="5 6">NCTC13193</strain>
    </source>
</reference>
<dbReference type="AlphaFoldDB" id="A0A448SHB9"/>
<dbReference type="PROSITE" id="PS50111">
    <property type="entry name" value="CHEMOTAXIS_TRANSDUC_2"/>
    <property type="match status" value="1"/>
</dbReference>
<feature type="domain" description="Methyl-accepting transducer" evidence="2">
    <location>
        <begin position="270"/>
        <end position="434"/>
    </location>
</feature>
<dbReference type="InterPro" id="IPR004089">
    <property type="entry name" value="MCPsignal_dom"/>
</dbReference>
<evidence type="ECO:0000259" key="2">
    <source>
        <dbReference type="PROSITE" id="PS50111"/>
    </source>
</evidence>
<dbReference type="Pfam" id="PF08447">
    <property type="entry name" value="PAS_3"/>
    <property type="match status" value="2"/>
</dbReference>
<dbReference type="SUPFAM" id="SSF55785">
    <property type="entry name" value="PYP-like sensor domain (PAS domain)"/>
    <property type="match status" value="2"/>
</dbReference>
<feature type="domain" description="PAS" evidence="3">
    <location>
        <begin position="25"/>
        <end position="55"/>
    </location>
</feature>
<dbReference type="GO" id="GO:0007165">
    <property type="term" value="P:signal transduction"/>
    <property type="evidence" value="ECO:0007669"/>
    <property type="project" value="UniProtKB-KW"/>
</dbReference>